<evidence type="ECO:0000256" key="2">
    <source>
        <dbReference type="RuleBase" id="RU362097"/>
    </source>
</evidence>
<dbReference type="Pfam" id="PF02321">
    <property type="entry name" value="OEP"/>
    <property type="match status" value="2"/>
</dbReference>
<dbReference type="Gene3D" id="1.20.1600.10">
    <property type="entry name" value="Outer membrane efflux proteins (OEP)"/>
    <property type="match status" value="1"/>
</dbReference>
<keyword evidence="3" id="KW-0175">Coiled coil</keyword>
<keyword evidence="2" id="KW-0449">Lipoprotein</keyword>
<proteinExistence type="inferred from homology"/>
<dbReference type="EMBL" id="SWCJ01000006">
    <property type="protein sequence ID" value="TKB55033.1"/>
    <property type="molecule type" value="Genomic_DNA"/>
</dbReference>
<comment type="caution">
    <text evidence="4">The sequence shown here is derived from an EMBL/GenBank/DDBJ whole genome shotgun (WGS) entry which is preliminary data.</text>
</comment>
<comment type="subcellular location">
    <subcellularLocation>
        <location evidence="2">Cell outer membrane</location>
        <topology evidence="2">Lipid-anchor</topology>
    </subcellularLocation>
</comment>
<comment type="similarity">
    <text evidence="1 2">Belongs to the outer membrane factor (OMF) (TC 1.B.17) family.</text>
</comment>
<dbReference type="InterPro" id="IPR010131">
    <property type="entry name" value="MdtP/NodT-like"/>
</dbReference>
<dbReference type="GO" id="GO:0015562">
    <property type="term" value="F:efflux transmembrane transporter activity"/>
    <property type="evidence" value="ECO:0007669"/>
    <property type="project" value="InterPro"/>
</dbReference>
<dbReference type="Proteomes" id="UP000305675">
    <property type="component" value="Unassembled WGS sequence"/>
</dbReference>
<dbReference type="PANTHER" id="PTHR30203">
    <property type="entry name" value="OUTER MEMBRANE CATION EFFLUX PROTEIN"/>
    <property type="match status" value="1"/>
</dbReference>
<evidence type="ECO:0000256" key="3">
    <source>
        <dbReference type="SAM" id="Coils"/>
    </source>
</evidence>
<keyword evidence="2" id="KW-0564">Palmitate</keyword>
<protein>
    <submittedName>
        <fullName evidence="4">Efflux transporter outer membrane subunit</fullName>
    </submittedName>
</protein>
<dbReference type="Gene3D" id="2.20.200.10">
    <property type="entry name" value="Outer membrane efflux proteins (OEP)"/>
    <property type="match status" value="1"/>
</dbReference>
<dbReference type="PROSITE" id="PS51257">
    <property type="entry name" value="PROKAR_LIPOPROTEIN"/>
    <property type="match status" value="1"/>
</dbReference>
<reference evidence="4 5" key="1">
    <citation type="submission" date="2019-04" db="EMBL/GenBank/DDBJ databases">
        <authorList>
            <person name="Hwang J.C."/>
        </authorList>
    </citation>
    <scope>NUCLEOTIDE SEQUENCE [LARGE SCALE GENOMIC DNA]</scope>
    <source>
        <strain evidence="4 5">IMCC35002</strain>
    </source>
</reference>
<dbReference type="GO" id="GO:0009279">
    <property type="term" value="C:cell outer membrane"/>
    <property type="evidence" value="ECO:0007669"/>
    <property type="project" value="UniProtKB-SubCell"/>
</dbReference>
<gene>
    <name evidence="4" type="ORF">FCL42_10755</name>
</gene>
<organism evidence="4 5">
    <name type="scientific">Ferrimonas aestuarii</name>
    <dbReference type="NCBI Taxonomy" id="2569539"/>
    <lineage>
        <taxon>Bacteria</taxon>
        <taxon>Pseudomonadati</taxon>
        <taxon>Pseudomonadota</taxon>
        <taxon>Gammaproteobacteria</taxon>
        <taxon>Alteromonadales</taxon>
        <taxon>Ferrimonadaceae</taxon>
        <taxon>Ferrimonas</taxon>
    </lineage>
</organism>
<dbReference type="RefSeq" id="WP_136863419.1">
    <property type="nucleotide sequence ID" value="NZ_SWCJ01000006.1"/>
</dbReference>
<feature type="coiled-coil region" evidence="3">
    <location>
        <begin position="388"/>
        <end position="440"/>
    </location>
</feature>
<accession>A0A4U1BMX7</accession>
<keyword evidence="2" id="KW-0472">Membrane</keyword>
<keyword evidence="5" id="KW-1185">Reference proteome</keyword>
<evidence type="ECO:0000256" key="1">
    <source>
        <dbReference type="ARBA" id="ARBA00007613"/>
    </source>
</evidence>
<dbReference type="SUPFAM" id="SSF56954">
    <property type="entry name" value="Outer membrane efflux proteins (OEP)"/>
    <property type="match status" value="1"/>
</dbReference>
<dbReference type="OrthoDB" id="9770517at2"/>
<name>A0A4U1BMX7_9GAMM</name>
<keyword evidence="2" id="KW-0812">Transmembrane</keyword>
<dbReference type="InterPro" id="IPR003423">
    <property type="entry name" value="OMP_efflux"/>
</dbReference>
<keyword evidence="2" id="KW-1134">Transmembrane beta strand</keyword>
<evidence type="ECO:0000313" key="5">
    <source>
        <dbReference type="Proteomes" id="UP000305675"/>
    </source>
</evidence>
<sequence>MRLLPLTLIVALSGCAVGPEYQRPQLPLPEHFDATPGTELHLGTLPWRQFFLDPQLQQLIDKALQDNLSLEQARSRLVAAREQTTVTDAALYPEFSLGLNAERDSESGLTNSDPEISDTFNLDGMMSWEIDLWGANRRRSEASYAQRLSSEQQLNLSTLSLISDVASRYYEWLDIEQRYRISEETARLRLEEVKLAKLRKQNGMISGLEVRQAEVEYQSARTTLPELDFDRHQKQNQLKRLLGSYELQTQYQLPQGLSALGVPQALEIGVPSDLLSQRPDVAIAEQQLIAANASLGVAEAALLPNFTISGKYGFESNTLSDVLDSEGVTWSLVGGLTQPLFNAGKLNAQKRIAAETLKQAQLAYRDTVLTAYTEVSDALAGVRRAQTAMEAQQELVNASQEYVRLARLRYKNGVATSLDLMDAQRQLFSAQLALSQLQRDQLLAHISLYRALGGGLSG</sequence>
<dbReference type="AlphaFoldDB" id="A0A4U1BMX7"/>
<evidence type="ECO:0000313" key="4">
    <source>
        <dbReference type="EMBL" id="TKB55033.1"/>
    </source>
</evidence>
<dbReference type="NCBIfam" id="TIGR01845">
    <property type="entry name" value="outer_NodT"/>
    <property type="match status" value="1"/>
</dbReference>